<feature type="signal peptide" evidence="2">
    <location>
        <begin position="1"/>
        <end position="30"/>
    </location>
</feature>
<dbReference type="PANTHER" id="PTHR45982">
    <property type="entry name" value="REGULATOR OF CHROMOSOME CONDENSATION"/>
    <property type="match status" value="1"/>
</dbReference>
<dbReference type="GO" id="GO:0005737">
    <property type="term" value="C:cytoplasm"/>
    <property type="evidence" value="ECO:0007669"/>
    <property type="project" value="TreeGrafter"/>
</dbReference>
<keyword evidence="2" id="KW-0732">Signal</keyword>
<dbReference type="PROSITE" id="PS51257">
    <property type="entry name" value="PROKAR_LIPOPROTEIN"/>
    <property type="match status" value="1"/>
</dbReference>
<reference evidence="3 4" key="1">
    <citation type="submission" date="2015-08" db="EMBL/GenBank/DDBJ databases">
        <authorList>
            <person name="Babu N.S."/>
            <person name="Beckwith C.J."/>
            <person name="Beseler K.G."/>
            <person name="Brison A."/>
            <person name="Carone J.V."/>
            <person name="Caskin T.P."/>
            <person name="Diamond M."/>
            <person name="Durham M.E."/>
            <person name="Foxe J.M."/>
            <person name="Go M."/>
            <person name="Henderson B.A."/>
            <person name="Jones I.B."/>
            <person name="McGettigan J.A."/>
            <person name="Micheletti S.J."/>
            <person name="Nasrallah M.E."/>
            <person name="Ortiz D."/>
            <person name="Piller C.R."/>
            <person name="Privatt S.R."/>
            <person name="Schneider S.L."/>
            <person name="Sharp S."/>
            <person name="Smith T.C."/>
            <person name="Stanton J.D."/>
            <person name="Ullery H.E."/>
            <person name="Wilson R.J."/>
            <person name="Serrano M.G."/>
            <person name="Buck G."/>
            <person name="Lee V."/>
            <person name="Wang Y."/>
            <person name="Carvalho R."/>
            <person name="Voegtly L."/>
            <person name="Shi R."/>
            <person name="Duckworth R."/>
            <person name="Johnson A."/>
            <person name="Loviza R."/>
            <person name="Walstead R."/>
            <person name="Shah Z."/>
            <person name="Kiflezghi M."/>
            <person name="Wade K."/>
            <person name="Ball S.L."/>
            <person name="Bradley K.W."/>
            <person name="Asai D.J."/>
            <person name="Bowman C.A."/>
            <person name="Russell D.A."/>
            <person name="Pope W.H."/>
            <person name="Jacobs-Sera D."/>
            <person name="Hendrix R.W."/>
            <person name="Hatfull G.F."/>
        </authorList>
    </citation>
    <scope>NUCLEOTIDE SEQUENCE [LARGE SCALE GENOMIC DNA]</scope>
    <source>
        <strain evidence="3 4">DSM 27648</strain>
    </source>
</reference>
<dbReference type="SUPFAM" id="SSF50985">
    <property type="entry name" value="RCC1/BLIP-II"/>
    <property type="match status" value="2"/>
</dbReference>
<accession>A0A0K1PVF2</accession>
<evidence type="ECO:0000313" key="4">
    <source>
        <dbReference type="Proteomes" id="UP000064967"/>
    </source>
</evidence>
<dbReference type="STRING" id="1391654.AKJ09_04010"/>
<dbReference type="PANTHER" id="PTHR45982:SF1">
    <property type="entry name" value="REGULATOR OF CHROMOSOME CONDENSATION"/>
    <property type="match status" value="1"/>
</dbReference>
<keyword evidence="4" id="KW-1185">Reference proteome</keyword>
<feature type="chain" id="PRO_5005466130" description="BNR repeat domain protein" evidence="2">
    <location>
        <begin position="31"/>
        <end position="487"/>
    </location>
</feature>
<dbReference type="InterPro" id="IPR009091">
    <property type="entry name" value="RCC1/BLIP-II"/>
</dbReference>
<dbReference type="Pfam" id="PF13540">
    <property type="entry name" value="RCC1_2"/>
    <property type="match status" value="2"/>
</dbReference>
<feature type="region of interest" description="Disordered" evidence="1">
    <location>
        <begin position="40"/>
        <end position="87"/>
    </location>
</feature>
<name>A0A0K1PVF2_9BACT</name>
<gene>
    <name evidence="3" type="ORF">AKJ09_04010</name>
</gene>
<dbReference type="AlphaFoldDB" id="A0A0K1PVF2"/>
<evidence type="ECO:0008006" key="5">
    <source>
        <dbReference type="Google" id="ProtNLM"/>
    </source>
</evidence>
<dbReference type="Gene3D" id="2.130.10.30">
    <property type="entry name" value="Regulator of chromosome condensation 1/beta-lactamase-inhibitor protein II"/>
    <property type="match status" value="2"/>
</dbReference>
<sequence>MISRHERRLAVRPVLALATTLGTALGVLSAACGDFDGTPVTSGADASPDAPNVSPESGPDATNAIDASDASDGGSAPDPRGPFDPADVPVVCGTSPCATQIVAGNDHFCARMSDGTVRCWGAEDMFGALGPNFPEEGSTVRAIADIEGVKQLSAAGATICALLDKGEVACWGDNRRAQLGLELEPLADEGAHPTPMLVPLDSAATRVDVGHGVVCAHLASGRLSCWGSDDQGQLLRNANDGDPYPDRMRRPGLAVTDPLSFARVAASNYSMLGIAADGTAWSWGALAGDLGTVSGRLGSISPSLTPKRLDGLSNVTSLVASVWIARDAPSGTSRPAPGGDTPKLPPQAHACVIADGEVHCWGRSYQGALCTGVRDDQFEPARAPLPSSAKTWAQQLAVADEITCARTTDGSVYCCGGDEHGKLGTGAVGILSASFIKADAFKGHAVQVATSNHAVCALVVDGTVECWGSNERESSAKRPTSSTIRLP</sequence>
<dbReference type="EMBL" id="CP012333">
    <property type="protein sequence ID" value="AKU97346.1"/>
    <property type="molecule type" value="Genomic_DNA"/>
</dbReference>
<dbReference type="GO" id="GO:0005085">
    <property type="term" value="F:guanyl-nucleotide exchange factor activity"/>
    <property type="evidence" value="ECO:0007669"/>
    <property type="project" value="TreeGrafter"/>
</dbReference>
<dbReference type="PATRIC" id="fig|1391654.3.peg.4068"/>
<proteinExistence type="predicted"/>
<evidence type="ECO:0000313" key="3">
    <source>
        <dbReference type="EMBL" id="AKU97346.1"/>
    </source>
</evidence>
<evidence type="ECO:0000256" key="2">
    <source>
        <dbReference type="SAM" id="SignalP"/>
    </source>
</evidence>
<dbReference type="KEGG" id="llu:AKJ09_04010"/>
<evidence type="ECO:0000256" key="1">
    <source>
        <dbReference type="SAM" id="MobiDB-lite"/>
    </source>
</evidence>
<dbReference type="Proteomes" id="UP000064967">
    <property type="component" value="Chromosome"/>
</dbReference>
<dbReference type="RefSeq" id="WP_169927638.1">
    <property type="nucleotide sequence ID" value="NZ_CP012333.1"/>
</dbReference>
<organism evidence="3 4">
    <name type="scientific">Labilithrix luteola</name>
    <dbReference type="NCBI Taxonomy" id="1391654"/>
    <lineage>
        <taxon>Bacteria</taxon>
        <taxon>Pseudomonadati</taxon>
        <taxon>Myxococcota</taxon>
        <taxon>Polyangia</taxon>
        <taxon>Polyangiales</taxon>
        <taxon>Labilitrichaceae</taxon>
        <taxon>Labilithrix</taxon>
    </lineage>
</organism>
<dbReference type="InterPro" id="IPR051553">
    <property type="entry name" value="Ran_GTPase-activating"/>
</dbReference>
<protein>
    <recommendedName>
        <fullName evidence="5">BNR repeat domain protein</fullName>
    </recommendedName>
</protein>